<dbReference type="Gene3D" id="2.60.120.430">
    <property type="entry name" value="Galactose-binding lectin"/>
    <property type="match status" value="1"/>
</dbReference>
<evidence type="ECO:0000259" key="2">
    <source>
        <dbReference type="Pfam" id="PF18942"/>
    </source>
</evidence>
<dbReference type="Proteomes" id="UP000285780">
    <property type="component" value="Unassembled WGS sequence"/>
</dbReference>
<evidence type="ECO:0000313" key="3">
    <source>
        <dbReference type="EMBL" id="RKF05312.1"/>
    </source>
</evidence>
<proteinExistence type="predicted"/>
<dbReference type="EMBL" id="RAQM01000006">
    <property type="protein sequence ID" value="RKF05312.1"/>
    <property type="molecule type" value="Genomic_DNA"/>
</dbReference>
<organism evidence="3 4">
    <name type="scientific">Tenacibaculum lutimaris</name>
    <dbReference type="NCBI Taxonomy" id="285258"/>
    <lineage>
        <taxon>Bacteria</taxon>
        <taxon>Pseudomonadati</taxon>
        <taxon>Bacteroidota</taxon>
        <taxon>Flavobacteriia</taxon>
        <taxon>Flavobacteriales</taxon>
        <taxon>Flavobacteriaceae</taxon>
        <taxon>Tenacibaculum</taxon>
    </lineage>
</organism>
<keyword evidence="4" id="KW-1185">Reference proteome</keyword>
<dbReference type="AlphaFoldDB" id="A0A420E5I0"/>
<keyword evidence="1" id="KW-0732">Signal</keyword>
<dbReference type="InterPro" id="IPR043744">
    <property type="entry name" value="DUF5689"/>
</dbReference>
<reference evidence="3 4" key="1">
    <citation type="submission" date="2018-09" db="EMBL/GenBank/DDBJ databases">
        <title>Genomic Encyclopedia of Archaeal and Bacterial Type Strains, Phase II (KMG-II): from individual species to whole genera.</title>
        <authorList>
            <person name="Goeker M."/>
        </authorList>
    </citation>
    <scope>NUCLEOTIDE SEQUENCE [LARGE SCALE GENOMIC DNA]</scope>
    <source>
        <strain evidence="3 4">DSM 16505</strain>
    </source>
</reference>
<protein>
    <recommendedName>
        <fullName evidence="2">DUF5689 domain-containing protein</fullName>
    </recommendedName>
</protein>
<evidence type="ECO:0000313" key="4">
    <source>
        <dbReference type="Proteomes" id="UP000285780"/>
    </source>
</evidence>
<feature type="signal peptide" evidence="1">
    <location>
        <begin position="1"/>
        <end position="23"/>
    </location>
</feature>
<comment type="caution">
    <text evidence="3">The sequence shown here is derived from an EMBL/GenBank/DDBJ whole genome shotgun (WGS) entry which is preliminary data.</text>
</comment>
<feature type="domain" description="DUF5689" evidence="2">
    <location>
        <begin position="42"/>
        <end position="267"/>
    </location>
</feature>
<gene>
    <name evidence="3" type="ORF">C8N26_0716</name>
</gene>
<evidence type="ECO:0000256" key="1">
    <source>
        <dbReference type="SAM" id="SignalP"/>
    </source>
</evidence>
<name>A0A420E5I0_9FLAO</name>
<dbReference type="RefSeq" id="WP_120186027.1">
    <property type="nucleotide sequence ID" value="NZ_RAQM01000006.1"/>
</dbReference>
<feature type="chain" id="PRO_5019267568" description="DUF5689 domain-containing protein" evidence="1">
    <location>
        <begin position="24"/>
        <end position="662"/>
    </location>
</feature>
<accession>A0A420E5I0</accession>
<dbReference type="Pfam" id="PF18942">
    <property type="entry name" value="DUF5689"/>
    <property type="match status" value="2"/>
</dbReference>
<feature type="domain" description="DUF5689" evidence="2">
    <location>
        <begin position="280"/>
        <end position="473"/>
    </location>
</feature>
<sequence>MKTKNILKLIMLTVLAFTFNSCVEDGDFSIPSVNVEDPGLTATNTIQSVRDMLVYSNAVIDFEKTVGENLIIEGYVVSSDESGNIYKTISIQNSPENPTAAIQLAVDATDTYSFYEIGRKVYVKLNGLGLHSNNGVLEIGQLNGTSVDRISASSYKDIIIRSTETATITPLVLNSIADITDTHVNMLIQLNDMRSVEKNATYANTNNTYSVNRYFESCNDREQIIMRNSGFADFKAQSIPAKRGSIVAVLGKYRNDFQLFIRDTNDVMFSDDYDCYSNATEVTLADVKALYNNTEITITENSKIKVVITSDLSTDNLHALSAFAQDATAGIALRFSGDHNLNLGDEVEIAVGGAKLSEYNDLLQLNISPSSIISQTTGTLPTPEVITFAQALTGNYEGKLVQIDGVQFNDNAKTYSGNNELIAECDGTPLTAYVRNDASFANNSVSDKKGTVTGVMTVYKGTAQIYLRNETDVNFTEDATTCGGGGTPTPSGSLAFAGGNFEDFTAFTDGLNTYGLKSYATESAGNGVDGSTALSINMSSTGGNDYVFTSLAQNGLPSTYSSITFYVKGTSTGKSISINLYKTDGSYYPFNLGDITGDTTISVGGSNSYTGSINTGGEWVKITLDLSGITDLNTSNFNESFFALKVGKSAPFDLYLDNFTIQ</sequence>